<dbReference type="Proteomes" id="UP000062912">
    <property type="component" value="Unassembled WGS sequence"/>
</dbReference>
<evidence type="ECO:0000313" key="2">
    <source>
        <dbReference type="EMBL" id="KWF26043.1"/>
    </source>
</evidence>
<sequence>MTEANDRDAGSHAAGRRHERAILVHRPHPFSASARETVHARRIVHCIIACAPCAAHQRFPSLAS</sequence>
<dbReference type="AlphaFoldDB" id="A0A132EDH8"/>
<feature type="compositionally biased region" description="Basic residues" evidence="1">
    <location>
        <begin position="14"/>
        <end position="28"/>
    </location>
</feature>
<accession>A0A132EDH8</accession>
<proteinExistence type="predicted"/>
<protein>
    <submittedName>
        <fullName evidence="2">Uncharacterized protein</fullName>
    </submittedName>
</protein>
<evidence type="ECO:0000313" key="3">
    <source>
        <dbReference type="Proteomes" id="UP000062912"/>
    </source>
</evidence>
<feature type="compositionally biased region" description="Basic and acidic residues" evidence="1">
    <location>
        <begin position="1"/>
        <end position="10"/>
    </location>
</feature>
<organism evidence="2 3">
    <name type="scientific">Burkholderia pseudomultivorans</name>
    <dbReference type="NCBI Taxonomy" id="1207504"/>
    <lineage>
        <taxon>Bacteria</taxon>
        <taxon>Pseudomonadati</taxon>
        <taxon>Pseudomonadota</taxon>
        <taxon>Betaproteobacteria</taxon>
        <taxon>Burkholderiales</taxon>
        <taxon>Burkholderiaceae</taxon>
        <taxon>Burkholderia</taxon>
        <taxon>Burkholderia cepacia complex</taxon>
    </lineage>
</organism>
<evidence type="ECO:0000256" key="1">
    <source>
        <dbReference type="SAM" id="MobiDB-lite"/>
    </source>
</evidence>
<comment type="caution">
    <text evidence="2">The sequence shown here is derived from an EMBL/GenBank/DDBJ whole genome shotgun (WGS) entry which is preliminary data.</text>
</comment>
<reference evidence="2 3" key="1">
    <citation type="submission" date="2015-11" db="EMBL/GenBank/DDBJ databases">
        <title>Expanding the genomic diversity of Burkholderia species for the development of highly accurate diagnostics.</title>
        <authorList>
            <person name="Sahl J."/>
            <person name="Keim P."/>
            <person name="Wagner D."/>
        </authorList>
    </citation>
    <scope>NUCLEOTIDE SEQUENCE [LARGE SCALE GENOMIC DNA]</scope>
    <source>
        <strain evidence="2 3">MSMB368WGS</strain>
    </source>
</reference>
<name>A0A132EDH8_9BURK</name>
<feature type="region of interest" description="Disordered" evidence="1">
    <location>
        <begin position="1"/>
        <end position="28"/>
    </location>
</feature>
<gene>
    <name evidence="2" type="ORF">WT56_20715</name>
</gene>
<dbReference type="EMBL" id="LPJR01000049">
    <property type="protein sequence ID" value="KWF26043.1"/>
    <property type="molecule type" value="Genomic_DNA"/>
</dbReference>